<reference evidence="1 2" key="1">
    <citation type="journal article" date="2023" name="G3 (Bethesda)">
        <title>A chromosome-length genome assembly and annotation of blackberry (Rubus argutus, cv. 'Hillquist').</title>
        <authorList>
            <person name="Bruna T."/>
            <person name="Aryal R."/>
            <person name="Dudchenko O."/>
            <person name="Sargent D.J."/>
            <person name="Mead D."/>
            <person name="Buti M."/>
            <person name="Cavallini A."/>
            <person name="Hytonen T."/>
            <person name="Andres J."/>
            <person name="Pham M."/>
            <person name="Weisz D."/>
            <person name="Mascagni F."/>
            <person name="Usai G."/>
            <person name="Natali L."/>
            <person name="Bassil N."/>
            <person name="Fernandez G.E."/>
            <person name="Lomsadze A."/>
            <person name="Armour M."/>
            <person name="Olukolu B."/>
            <person name="Poorten T."/>
            <person name="Britton C."/>
            <person name="Davik J."/>
            <person name="Ashrafi H."/>
            <person name="Aiden E.L."/>
            <person name="Borodovsky M."/>
            <person name="Worthington M."/>
        </authorList>
    </citation>
    <scope>NUCLEOTIDE SEQUENCE [LARGE SCALE GENOMIC DNA]</scope>
    <source>
        <strain evidence="1">PI 553951</strain>
    </source>
</reference>
<sequence>MPPSLSVVCNRVLRLASQKRQVSVSISDDDDYIEIKNHLDDEEEVRPVIERSSNWRRCELISNSPMPKRKWTRSGCMEDILQLESRKVFVEVYNSDRKLLFLTSKPLLQKLSRDVLNALAYRWEKDQGCRQLSTHNVRVRDHQAFLPKEGSRHDSKDYPMLYLRFLQIIFNPVQGVFGAPGYEIAPNVRAREDLFKKLCTPNLSLEQFRNLYFHLFLQTEEERCDFPALAVWNLRNMRVEYDGAKAIWTDAYRSWDRDHDREEINLFSTSLKNVYVWRLYYGNRKYRDDDPVDEAELVRNGITHFNQCVMKGVRRPVYFYNKRQMGEVFFDLFPNVGFRLYDFMWQCGVNMDFTMSCMKSYKRNPTLGNRSKNTSPI</sequence>
<name>A0AAW1XQ58_RUBAR</name>
<dbReference type="EMBL" id="JBEDUW010000003">
    <property type="protein sequence ID" value="KAK9938843.1"/>
    <property type="molecule type" value="Genomic_DNA"/>
</dbReference>
<dbReference type="Proteomes" id="UP001457282">
    <property type="component" value="Unassembled WGS sequence"/>
</dbReference>
<evidence type="ECO:0000313" key="2">
    <source>
        <dbReference type="Proteomes" id="UP001457282"/>
    </source>
</evidence>
<comment type="caution">
    <text evidence="1">The sequence shown here is derived from an EMBL/GenBank/DDBJ whole genome shotgun (WGS) entry which is preliminary data.</text>
</comment>
<organism evidence="1 2">
    <name type="scientific">Rubus argutus</name>
    <name type="common">Southern blackberry</name>
    <dbReference type="NCBI Taxonomy" id="59490"/>
    <lineage>
        <taxon>Eukaryota</taxon>
        <taxon>Viridiplantae</taxon>
        <taxon>Streptophyta</taxon>
        <taxon>Embryophyta</taxon>
        <taxon>Tracheophyta</taxon>
        <taxon>Spermatophyta</taxon>
        <taxon>Magnoliopsida</taxon>
        <taxon>eudicotyledons</taxon>
        <taxon>Gunneridae</taxon>
        <taxon>Pentapetalae</taxon>
        <taxon>rosids</taxon>
        <taxon>fabids</taxon>
        <taxon>Rosales</taxon>
        <taxon>Rosaceae</taxon>
        <taxon>Rosoideae</taxon>
        <taxon>Rosoideae incertae sedis</taxon>
        <taxon>Rubus</taxon>
    </lineage>
</organism>
<evidence type="ECO:0000313" key="1">
    <source>
        <dbReference type="EMBL" id="KAK9938843.1"/>
    </source>
</evidence>
<accession>A0AAW1XQ58</accession>
<protein>
    <submittedName>
        <fullName evidence="1">Uncharacterized protein</fullName>
    </submittedName>
</protein>
<dbReference type="AlphaFoldDB" id="A0AAW1XQ58"/>
<gene>
    <name evidence="1" type="ORF">M0R45_015561</name>
</gene>
<keyword evidence="2" id="KW-1185">Reference proteome</keyword>
<proteinExistence type="predicted"/>